<dbReference type="InterPro" id="IPR010359">
    <property type="entry name" value="IrrE_HExxH"/>
</dbReference>
<comment type="caution">
    <text evidence="2">The sequence shown here is derived from an EMBL/GenBank/DDBJ whole genome shotgun (WGS) entry which is preliminary data.</text>
</comment>
<accession>A0A369BSK7</accession>
<keyword evidence="3" id="KW-1185">Reference proteome</keyword>
<organism evidence="2 3">
    <name type="scientific">Fontibacillus phaseoli</name>
    <dbReference type="NCBI Taxonomy" id="1416533"/>
    <lineage>
        <taxon>Bacteria</taxon>
        <taxon>Bacillati</taxon>
        <taxon>Bacillota</taxon>
        <taxon>Bacilli</taxon>
        <taxon>Bacillales</taxon>
        <taxon>Paenibacillaceae</taxon>
        <taxon>Fontibacillus</taxon>
    </lineage>
</organism>
<dbReference type="EMBL" id="QPJW01000001">
    <property type="protein sequence ID" value="RCX22584.1"/>
    <property type="molecule type" value="Genomic_DNA"/>
</dbReference>
<dbReference type="Gene3D" id="1.10.10.2910">
    <property type="match status" value="1"/>
</dbReference>
<evidence type="ECO:0000259" key="1">
    <source>
        <dbReference type="Pfam" id="PF06114"/>
    </source>
</evidence>
<proteinExistence type="predicted"/>
<dbReference type="AlphaFoldDB" id="A0A369BSK7"/>
<gene>
    <name evidence="2" type="ORF">DFP94_101164</name>
</gene>
<reference evidence="2 3" key="1">
    <citation type="submission" date="2018-07" db="EMBL/GenBank/DDBJ databases">
        <title>Genomic Encyclopedia of Type Strains, Phase III (KMG-III): the genomes of soil and plant-associated and newly described type strains.</title>
        <authorList>
            <person name="Whitman W."/>
        </authorList>
    </citation>
    <scope>NUCLEOTIDE SEQUENCE [LARGE SCALE GENOMIC DNA]</scope>
    <source>
        <strain evidence="2 3">CECT 8333</strain>
    </source>
</reference>
<dbReference type="Proteomes" id="UP000253090">
    <property type="component" value="Unassembled WGS sequence"/>
</dbReference>
<protein>
    <submittedName>
        <fullName evidence="2">Uncharacterized protein DUF955</fullName>
    </submittedName>
</protein>
<evidence type="ECO:0000313" key="2">
    <source>
        <dbReference type="EMBL" id="RCX22584.1"/>
    </source>
</evidence>
<dbReference type="Pfam" id="PF06114">
    <property type="entry name" value="Peptidase_M78"/>
    <property type="match status" value="1"/>
</dbReference>
<sequence>MSILALSKGPSFPIHTEHTFSFWGDFMLFSYYRETELEQWISGKYLKHGIVSNAEHDIEHIARAFGVELVYEECPSFSDNEEQVIFLNKHADDVTARVIFFHELCHVLRHAGDQRRMPVLFKNAQESEAEQFVLYAAIPFYMFAKLPVPDQRCEAIPFLAETFRVPYELAEHRLDQIQRRVLHGSLMAAAKEADRQNQRPSVWSGETKRVLAQLERQLSGSGKRGL</sequence>
<name>A0A369BSK7_9BACL</name>
<evidence type="ECO:0000313" key="3">
    <source>
        <dbReference type="Proteomes" id="UP000253090"/>
    </source>
</evidence>
<feature type="domain" description="IrrE N-terminal-like" evidence="1">
    <location>
        <begin position="78"/>
        <end position="174"/>
    </location>
</feature>